<gene>
    <name evidence="2" type="ORF">TorRG33x02_297410</name>
</gene>
<keyword evidence="3" id="KW-1185">Reference proteome</keyword>
<reference evidence="3" key="1">
    <citation type="submission" date="2016-06" db="EMBL/GenBank/DDBJ databases">
        <title>Parallel loss of symbiosis genes in relatives of nitrogen-fixing non-legume Parasponia.</title>
        <authorList>
            <person name="Van Velzen R."/>
            <person name="Holmer R."/>
            <person name="Bu F."/>
            <person name="Rutten L."/>
            <person name="Van Zeijl A."/>
            <person name="Liu W."/>
            <person name="Santuari L."/>
            <person name="Cao Q."/>
            <person name="Sharma T."/>
            <person name="Shen D."/>
            <person name="Roswanjaya Y."/>
            <person name="Wardhani T."/>
            <person name="Kalhor M.S."/>
            <person name="Jansen J."/>
            <person name="Van den Hoogen J."/>
            <person name="Gungor B."/>
            <person name="Hartog M."/>
            <person name="Hontelez J."/>
            <person name="Verver J."/>
            <person name="Yang W.-C."/>
            <person name="Schijlen E."/>
            <person name="Repin R."/>
            <person name="Schilthuizen M."/>
            <person name="Schranz E."/>
            <person name="Heidstra R."/>
            <person name="Miyata K."/>
            <person name="Fedorova E."/>
            <person name="Kohlen W."/>
            <person name="Bisseling T."/>
            <person name="Smit S."/>
            <person name="Geurts R."/>
        </authorList>
    </citation>
    <scope>NUCLEOTIDE SEQUENCE [LARGE SCALE GENOMIC DNA]</scope>
    <source>
        <strain evidence="3">cv. RG33-2</strain>
    </source>
</reference>
<organism evidence="2 3">
    <name type="scientific">Trema orientale</name>
    <name type="common">Charcoal tree</name>
    <name type="synonym">Celtis orientalis</name>
    <dbReference type="NCBI Taxonomy" id="63057"/>
    <lineage>
        <taxon>Eukaryota</taxon>
        <taxon>Viridiplantae</taxon>
        <taxon>Streptophyta</taxon>
        <taxon>Embryophyta</taxon>
        <taxon>Tracheophyta</taxon>
        <taxon>Spermatophyta</taxon>
        <taxon>Magnoliopsida</taxon>
        <taxon>eudicotyledons</taxon>
        <taxon>Gunneridae</taxon>
        <taxon>Pentapetalae</taxon>
        <taxon>rosids</taxon>
        <taxon>fabids</taxon>
        <taxon>Rosales</taxon>
        <taxon>Cannabaceae</taxon>
        <taxon>Trema</taxon>
    </lineage>
</organism>
<feature type="non-terminal residue" evidence="2">
    <location>
        <position position="1"/>
    </location>
</feature>
<proteinExistence type="predicted"/>
<dbReference type="InParanoid" id="A0A2P5C4Y7"/>
<evidence type="ECO:0000313" key="2">
    <source>
        <dbReference type="EMBL" id="PON56079.1"/>
    </source>
</evidence>
<accession>A0A2P5C4Y7</accession>
<evidence type="ECO:0000256" key="1">
    <source>
        <dbReference type="SAM" id="Phobius"/>
    </source>
</evidence>
<keyword evidence="1" id="KW-0812">Transmembrane</keyword>
<feature type="transmembrane region" description="Helical" evidence="1">
    <location>
        <begin position="25"/>
        <end position="48"/>
    </location>
</feature>
<evidence type="ECO:0000313" key="3">
    <source>
        <dbReference type="Proteomes" id="UP000237000"/>
    </source>
</evidence>
<comment type="caution">
    <text evidence="2">The sequence shown here is derived from an EMBL/GenBank/DDBJ whole genome shotgun (WGS) entry which is preliminary data.</text>
</comment>
<dbReference type="AlphaFoldDB" id="A0A2P5C4Y7"/>
<dbReference type="Proteomes" id="UP000237000">
    <property type="component" value="Unassembled WGS sequence"/>
</dbReference>
<name>A0A2P5C4Y7_TREOI</name>
<dbReference type="OrthoDB" id="10475966at2759"/>
<protein>
    <submittedName>
        <fullName evidence="2">Uncharacterized protein</fullName>
    </submittedName>
</protein>
<sequence>HNFHCLYQYSTASCSFNFQYSRIVILSYKVFGTILFLTILIYYIYIYVKTERQTLKFL</sequence>
<keyword evidence="1" id="KW-1133">Transmembrane helix</keyword>
<keyword evidence="1" id="KW-0472">Membrane</keyword>
<dbReference type="EMBL" id="JXTC01000412">
    <property type="protein sequence ID" value="PON56079.1"/>
    <property type="molecule type" value="Genomic_DNA"/>
</dbReference>